<gene>
    <name evidence="1" type="ORF">TNCV_2565011</name>
</gene>
<evidence type="ECO:0000313" key="2">
    <source>
        <dbReference type="Proteomes" id="UP000887159"/>
    </source>
</evidence>
<sequence length="200" mass="22296">MYRWLLMVPGKKRGHTSINDAVTEARVDTGKVVDAEIGVEIKIKRQKALGQKCQGCRNGLTDAEIDKLKILCLAFQNNSGNLSAIRQAIRAIYFDRIATDLILRHGLCPMGGEYSSQVAEIAKGSYGVNTVTANYVQFWFHRFHSGIFDVKYASHTGFDQRGTCFDLEERTVMRSYHSASYLELKGLCVVILVQWAGGVA</sequence>
<accession>A0A8X6SP62</accession>
<protein>
    <recommendedName>
        <fullName evidence="3">Transposase</fullName>
    </recommendedName>
</protein>
<evidence type="ECO:0000313" key="1">
    <source>
        <dbReference type="EMBL" id="GFY10473.1"/>
    </source>
</evidence>
<dbReference type="Proteomes" id="UP000887159">
    <property type="component" value="Unassembled WGS sequence"/>
</dbReference>
<proteinExistence type="predicted"/>
<evidence type="ECO:0008006" key="3">
    <source>
        <dbReference type="Google" id="ProtNLM"/>
    </source>
</evidence>
<dbReference type="EMBL" id="BMAU01021298">
    <property type="protein sequence ID" value="GFY10473.1"/>
    <property type="molecule type" value="Genomic_DNA"/>
</dbReference>
<name>A0A8X6SP62_TRICX</name>
<dbReference type="AlphaFoldDB" id="A0A8X6SP62"/>
<keyword evidence="2" id="KW-1185">Reference proteome</keyword>
<comment type="caution">
    <text evidence="1">The sequence shown here is derived from an EMBL/GenBank/DDBJ whole genome shotgun (WGS) entry which is preliminary data.</text>
</comment>
<reference evidence="1" key="1">
    <citation type="submission" date="2020-08" db="EMBL/GenBank/DDBJ databases">
        <title>Multicomponent nature underlies the extraordinary mechanical properties of spider dragline silk.</title>
        <authorList>
            <person name="Kono N."/>
            <person name="Nakamura H."/>
            <person name="Mori M."/>
            <person name="Yoshida Y."/>
            <person name="Ohtoshi R."/>
            <person name="Malay A.D."/>
            <person name="Moran D.A.P."/>
            <person name="Tomita M."/>
            <person name="Numata K."/>
            <person name="Arakawa K."/>
        </authorList>
    </citation>
    <scope>NUCLEOTIDE SEQUENCE</scope>
</reference>
<organism evidence="1 2">
    <name type="scientific">Trichonephila clavipes</name>
    <name type="common">Golden silk orbweaver</name>
    <name type="synonym">Nephila clavipes</name>
    <dbReference type="NCBI Taxonomy" id="2585209"/>
    <lineage>
        <taxon>Eukaryota</taxon>
        <taxon>Metazoa</taxon>
        <taxon>Ecdysozoa</taxon>
        <taxon>Arthropoda</taxon>
        <taxon>Chelicerata</taxon>
        <taxon>Arachnida</taxon>
        <taxon>Araneae</taxon>
        <taxon>Araneomorphae</taxon>
        <taxon>Entelegynae</taxon>
        <taxon>Araneoidea</taxon>
        <taxon>Nephilidae</taxon>
        <taxon>Trichonephila</taxon>
    </lineage>
</organism>